<dbReference type="Pfam" id="PF11718">
    <property type="entry name" value="CPSF73-100_C"/>
    <property type="match status" value="1"/>
</dbReference>
<evidence type="ECO:0000313" key="5">
    <source>
        <dbReference type="EMBL" id="KAK6304207.1"/>
    </source>
</evidence>
<organism evidence="5 6">
    <name type="scientific">Coregonus suidteri</name>
    <dbReference type="NCBI Taxonomy" id="861788"/>
    <lineage>
        <taxon>Eukaryota</taxon>
        <taxon>Metazoa</taxon>
        <taxon>Chordata</taxon>
        <taxon>Craniata</taxon>
        <taxon>Vertebrata</taxon>
        <taxon>Euteleostomi</taxon>
        <taxon>Actinopterygii</taxon>
        <taxon>Neopterygii</taxon>
        <taxon>Teleostei</taxon>
        <taxon>Protacanthopterygii</taxon>
        <taxon>Salmoniformes</taxon>
        <taxon>Salmonidae</taxon>
        <taxon>Coregoninae</taxon>
        <taxon>Coregonus</taxon>
    </lineage>
</organism>
<evidence type="ECO:0000313" key="6">
    <source>
        <dbReference type="Proteomes" id="UP001356427"/>
    </source>
</evidence>
<gene>
    <name evidence="5" type="ORF">J4Q44_G00247930</name>
</gene>
<evidence type="ECO:0000256" key="1">
    <source>
        <dbReference type="ARBA" id="ARBA00004123"/>
    </source>
</evidence>
<evidence type="ECO:0000256" key="3">
    <source>
        <dbReference type="ARBA" id="ARBA00023242"/>
    </source>
</evidence>
<dbReference type="GO" id="GO:0006397">
    <property type="term" value="P:mRNA processing"/>
    <property type="evidence" value="ECO:0007669"/>
    <property type="project" value="UniProtKB-KW"/>
</dbReference>
<proteinExistence type="predicted"/>
<reference evidence="5 6" key="1">
    <citation type="submission" date="2021-04" db="EMBL/GenBank/DDBJ databases">
        <authorList>
            <person name="De Guttry C."/>
            <person name="Zahm M."/>
            <person name="Klopp C."/>
            <person name="Cabau C."/>
            <person name="Louis A."/>
            <person name="Berthelot C."/>
            <person name="Parey E."/>
            <person name="Roest Crollius H."/>
            <person name="Montfort J."/>
            <person name="Robinson-Rechavi M."/>
            <person name="Bucao C."/>
            <person name="Bouchez O."/>
            <person name="Gislard M."/>
            <person name="Lluch J."/>
            <person name="Milhes M."/>
            <person name="Lampietro C."/>
            <person name="Lopez Roques C."/>
            <person name="Donnadieu C."/>
            <person name="Braasch I."/>
            <person name="Desvignes T."/>
            <person name="Postlethwait J."/>
            <person name="Bobe J."/>
            <person name="Wedekind C."/>
            <person name="Guiguen Y."/>
        </authorList>
    </citation>
    <scope>NUCLEOTIDE SEQUENCE [LARGE SCALE GENOMIC DNA]</scope>
    <source>
        <strain evidence="5">Cs_M1</strain>
        <tissue evidence="5">Blood</tissue>
    </source>
</reference>
<accession>A0AAN8QWN8</accession>
<dbReference type="InterPro" id="IPR021718">
    <property type="entry name" value="CPSF73-100_C"/>
</dbReference>
<feature type="domain" description="Pre-mRNA 3'-end-processing endonuclease polyadenylation factor C-term" evidence="4">
    <location>
        <begin position="24"/>
        <end position="73"/>
    </location>
</feature>
<protein>
    <recommendedName>
        <fullName evidence="4">Pre-mRNA 3'-end-processing endonuclease polyadenylation factor C-term domain-containing protein</fullName>
    </recommendedName>
</protein>
<sequence length="129" mass="14723">MFPKLPRPGHEHSETDPGHPIHWTTLKIFNNITLVHEAGMVTLEWIANPLNDMYADAVTTFVLEIQSNPKAQKVDGKTTYICLETRTVSYEDDSLKEMVELAVPSILSYEGFNQRHINLFIYIIVPNNP</sequence>
<dbReference type="EMBL" id="JAGTTL010000023">
    <property type="protein sequence ID" value="KAK6304207.1"/>
    <property type="molecule type" value="Genomic_DNA"/>
</dbReference>
<dbReference type="AlphaFoldDB" id="A0AAN8QWN8"/>
<evidence type="ECO:0000259" key="4">
    <source>
        <dbReference type="Pfam" id="PF11718"/>
    </source>
</evidence>
<comment type="caution">
    <text evidence="5">The sequence shown here is derived from an EMBL/GenBank/DDBJ whole genome shotgun (WGS) entry which is preliminary data.</text>
</comment>
<dbReference type="Proteomes" id="UP001356427">
    <property type="component" value="Unassembled WGS sequence"/>
</dbReference>
<dbReference type="GO" id="GO:0005634">
    <property type="term" value="C:nucleus"/>
    <property type="evidence" value="ECO:0007669"/>
    <property type="project" value="UniProtKB-SubCell"/>
</dbReference>
<comment type="subcellular location">
    <subcellularLocation>
        <location evidence="1">Nucleus</location>
    </subcellularLocation>
</comment>
<keyword evidence="3" id="KW-0539">Nucleus</keyword>
<evidence type="ECO:0000256" key="2">
    <source>
        <dbReference type="ARBA" id="ARBA00022664"/>
    </source>
</evidence>
<keyword evidence="6" id="KW-1185">Reference proteome</keyword>
<name>A0AAN8QWN8_9TELE</name>
<keyword evidence="2" id="KW-0507">mRNA processing</keyword>